<feature type="domain" description="DDT" evidence="18">
    <location>
        <begin position="636"/>
        <end position="700"/>
    </location>
</feature>
<dbReference type="Pfam" id="PF01429">
    <property type="entry name" value="MBD"/>
    <property type="match status" value="1"/>
</dbReference>
<feature type="domain" description="PHD-type" evidence="17">
    <location>
        <begin position="1237"/>
        <end position="1286"/>
    </location>
</feature>
<dbReference type="GO" id="GO:0009166">
    <property type="term" value="P:nucleotide catabolic process"/>
    <property type="evidence" value="ECO:0007669"/>
    <property type="project" value="InterPro"/>
</dbReference>
<keyword evidence="7" id="KW-0805">Transcription regulation</keyword>
<feature type="binding site" evidence="12">
    <location>
        <position position="1719"/>
    </location>
    <ligand>
        <name>substrate</name>
    </ligand>
</feature>
<evidence type="ECO:0000256" key="3">
    <source>
        <dbReference type="ARBA" id="ARBA00010456"/>
    </source>
</evidence>
<evidence type="ECO:0000256" key="11">
    <source>
        <dbReference type="ARBA" id="ARBA00023242"/>
    </source>
</evidence>
<dbReference type="Gene3D" id="3.30.40.10">
    <property type="entry name" value="Zinc/RING finger domain, C3HC4 (zinc finger)"/>
    <property type="match status" value="1"/>
</dbReference>
<proteinExistence type="inferred from homology"/>
<feature type="compositionally biased region" description="Polar residues" evidence="15">
    <location>
        <begin position="395"/>
        <end position="414"/>
    </location>
</feature>
<dbReference type="SUPFAM" id="SSF57903">
    <property type="entry name" value="FYVE/PHD zinc finger"/>
    <property type="match status" value="1"/>
</dbReference>
<dbReference type="PROSITE" id="PS50827">
    <property type="entry name" value="DDT"/>
    <property type="match status" value="1"/>
</dbReference>
<dbReference type="PROSITE" id="PS50016">
    <property type="entry name" value="ZF_PHD_2"/>
    <property type="match status" value="1"/>
</dbReference>
<evidence type="ECO:0000313" key="20">
    <source>
        <dbReference type="EMBL" id="CAD6185660.1"/>
    </source>
</evidence>
<dbReference type="InterPro" id="IPR000845">
    <property type="entry name" value="Nucleoside_phosphorylase_d"/>
</dbReference>
<dbReference type="InterPro" id="IPR035994">
    <property type="entry name" value="Nucleoside_phosphorylase_sf"/>
</dbReference>
<dbReference type="GO" id="GO:0008270">
    <property type="term" value="F:zinc ion binding"/>
    <property type="evidence" value="ECO:0007669"/>
    <property type="project" value="UniProtKB-KW"/>
</dbReference>
<keyword evidence="8" id="KW-0175">Coiled coil</keyword>
<dbReference type="GO" id="GO:0004850">
    <property type="term" value="F:uridine phosphorylase activity"/>
    <property type="evidence" value="ECO:0007669"/>
    <property type="project" value="InterPro"/>
</dbReference>
<dbReference type="Pfam" id="PF01048">
    <property type="entry name" value="PNP_UDP_1"/>
    <property type="match status" value="1"/>
</dbReference>
<feature type="compositionally biased region" description="Acidic residues" evidence="15">
    <location>
        <begin position="577"/>
        <end position="588"/>
    </location>
</feature>
<dbReference type="Gene3D" id="1.20.920.10">
    <property type="entry name" value="Bromodomain-like"/>
    <property type="match status" value="1"/>
</dbReference>
<dbReference type="SMART" id="SM00297">
    <property type="entry name" value="BROMO"/>
    <property type="match status" value="1"/>
</dbReference>
<dbReference type="PROSITE" id="PS50014">
    <property type="entry name" value="BROMODOMAIN_2"/>
    <property type="match status" value="1"/>
</dbReference>
<organism evidence="20 21">
    <name type="scientific">Caenorhabditis auriculariae</name>
    <dbReference type="NCBI Taxonomy" id="2777116"/>
    <lineage>
        <taxon>Eukaryota</taxon>
        <taxon>Metazoa</taxon>
        <taxon>Ecdysozoa</taxon>
        <taxon>Nematoda</taxon>
        <taxon>Chromadorea</taxon>
        <taxon>Rhabditida</taxon>
        <taxon>Rhabditina</taxon>
        <taxon>Rhabditomorpha</taxon>
        <taxon>Rhabditoidea</taxon>
        <taxon>Rhabditidae</taxon>
        <taxon>Peloderinae</taxon>
        <taxon>Caenorhabditis</taxon>
    </lineage>
</organism>
<feature type="compositionally biased region" description="Basic residues" evidence="15">
    <location>
        <begin position="10"/>
        <end position="30"/>
    </location>
</feature>
<evidence type="ECO:0000256" key="10">
    <source>
        <dbReference type="ARBA" id="ARBA00023163"/>
    </source>
</evidence>
<feature type="compositionally biased region" description="Polar residues" evidence="15">
    <location>
        <begin position="832"/>
        <end position="846"/>
    </location>
</feature>
<dbReference type="SUPFAM" id="SSF54171">
    <property type="entry name" value="DNA-binding domain"/>
    <property type="match status" value="1"/>
</dbReference>
<dbReference type="GO" id="GO:0005737">
    <property type="term" value="C:cytoplasm"/>
    <property type="evidence" value="ECO:0007669"/>
    <property type="project" value="InterPro"/>
</dbReference>
<feature type="domain" description="MBD" evidence="19">
    <location>
        <begin position="431"/>
        <end position="503"/>
    </location>
</feature>
<evidence type="ECO:0000256" key="4">
    <source>
        <dbReference type="ARBA" id="ARBA00022723"/>
    </source>
</evidence>
<evidence type="ECO:0000256" key="8">
    <source>
        <dbReference type="ARBA" id="ARBA00023054"/>
    </source>
</evidence>
<evidence type="ECO:0000256" key="9">
    <source>
        <dbReference type="ARBA" id="ARBA00023117"/>
    </source>
</evidence>
<dbReference type="InterPro" id="IPR001739">
    <property type="entry name" value="Methyl_CpG_DNA-bd"/>
</dbReference>
<evidence type="ECO:0000256" key="14">
    <source>
        <dbReference type="PROSITE-ProRule" id="PRU00146"/>
    </source>
</evidence>
<dbReference type="CDD" id="cd15545">
    <property type="entry name" value="PHD_BAZ2A_like"/>
    <property type="match status" value="1"/>
</dbReference>
<dbReference type="Pfam" id="PF00439">
    <property type="entry name" value="Bromodomain"/>
    <property type="match status" value="1"/>
</dbReference>
<feature type="region of interest" description="Disordered" evidence="15">
    <location>
        <begin position="313"/>
        <end position="338"/>
    </location>
</feature>
<evidence type="ECO:0000256" key="5">
    <source>
        <dbReference type="ARBA" id="ARBA00022771"/>
    </source>
</evidence>
<dbReference type="EMBL" id="CAJGYM010000003">
    <property type="protein sequence ID" value="CAD6185660.1"/>
    <property type="molecule type" value="Genomic_DNA"/>
</dbReference>
<evidence type="ECO:0000259" key="18">
    <source>
        <dbReference type="PROSITE" id="PS50827"/>
    </source>
</evidence>
<dbReference type="GO" id="GO:0009116">
    <property type="term" value="P:nucleoside metabolic process"/>
    <property type="evidence" value="ECO:0007669"/>
    <property type="project" value="InterPro"/>
</dbReference>
<evidence type="ECO:0008006" key="22">
    <source>
        <dbReference type="Google" id="ProtNLM"/>
    </source>
</evidence>
<dbReference type="Gene3D" id="3.30.890.10">
    <property type="entry name" value="Methyl-cpg-binding Protein 2, Chain A"/>
    <property type="match status" value="1"/>
</dbReference>
<dbReference type="InterPro" id="IPR010059">
    <property type="entry name" value="Uridine_phosphorylase_euk"/>
</dbReference>
<feature type="binding site" evidence="12">
    <location>
        <begin position="1639"/>
        <end position="1642"/>
    </location>
    <ligand>
        <name>phosphate</name>
        <dbReference type="ChEBI" id="CHEBI:43474"/>
    </ligand>
</feature>
<dbReference type="Pfam" id="PF00628">
    <property type="entry name" value="PHD"/>
    <property type="match status" value="1"/>
</dbReference>
<dbReference type="InterPro" id="IPR011011">
    <property type="entry name" value="Znf_FYVE_PHD"/>
</dbReference>
<evidence type="ECO:0000256" key="12">
    <source>
        <dbReference type="PIRSR" id="PIRSR610059-50"/>
    </source>
</evidence>
<comment type="subcellular location">
    <subcellularLocation>
        <location evidence="1">Nucleus</location>
    </subcellularLocation>
</comment>
<dbReference type="InterPro" id="IPR019787">
    <property type="entry name" value="Znf_PHD-finger"/>
</dbReference>
<protein>
    <recommendedName>
        <fullName evidence="22">Uridine phosphorylase</fullName>
    </recommendedName>
</protein>
<dbReference type="InterPro" id="IPR028941">
    <property type="entry name" value="WHIM2_dom"/>
</dbReference>
<dbReference type="NCBIfam" id="TIGR01719">
    <property type="entry name" value="euk_UDPppase"/>
    <property type="match status" value="1"/>
</dbReference>
<dbReference type="InterPro" id="IPR016177">
    <property type="entry name" value="DNA-bd_dom_sf"/>
</dbReference>
<dbReference type="Gene3D" id="3.40.50.1580">
    <property type="entry name" value="Nucleoside phosphorylase domain"/>
    <property type="match status" value="1"/>
</dbReference>
<reference evidence="20" key="1">
    <citation type="submission" date="2020-10" db="EMBL/GenBank/DDBJ databases">
        <authorList>
            <person name="Kikuchi T."/>
        </authorList>
    </citation>
    <scope>NUCLEOTIDE SEQUENCE</scope>
    <source>
        <strain evidence="20">NKZ352</strain>
    </source>
</reference>
<evidence type="ECO:0000313" key="21">
    <source>
        <dbReference type="Proteomes" id="UP000835052"/>
    </source>
</evidence>
<feature type="region of interest" description="Disordered" evidence="15">
    <location>
        <begin position="367"/>
        <end position="437"/>
    </location>
</feature>
<dbReference type="InterPro" id="IPR019786">
    <property type="entry name" value="Zinc_finger_PHD-type_CS"/>
</dbReference>
<evidence type="ECO:0000256" key="2">
    <source>
        <dbReference type="ARBA" id="ARBA00007444"/>
    </source>
</evidence>
<feature type="region of interest" description="Disordered" evidence="15">
    <location>
        <begin position="806"/>
        <end position="852"/>
    </location>
</feature>
<evidence type="ECO:0000256" key="13">
    <source>
        <dbReference type="PROSITE-ProRule" id="PRU00035"/>
    </source>
</evidence>
<evidence type="ECO:0000256" key="7">
    <source>
        <dbReference type="ARBA" id="ARBA00023015"/>
    </source>
</evidence>
<dbReference type="PRINTS" id="PR00503">
    <property type="entry name" value="BROMODOMAIN"/>
</dbReference>
<evidence type="ECO:0000256" key="15">
    <source>
        <dbReference type="SAM" id="MobiDB-lite"/>
    </source>
</evidence>
<keyword evidence="6" id="KW-0862">Zinc</keyword>
<dbReference type="SUPFAM" id="SSF47370">
    <property type="entry name" value="Bromodomain"/>
    <property type="match status" value="1"/>
</dbReference>
<sequence>MATREEGRRLYRRPRRPAKKSVGKQFRSRRPPLDSSSLSATLPSDTSFIRPFFSSFLKVFKTTTTTTYPKCAIDRVGDASAISLIWVGGWLTICTRVVEGNLRPTHRTRPLRVAASCVDTFDKTDSTSSVGTTTTLSSFTPPPKDHSWEEMCDPNTLMRMFAAAAAQQQLEQQRPPVAPAVAPTSSATANAMATAQFNALAAAATAATRGPQANGGVTPEMMLWQSMLQAQLFQQLQQQQQQQIQQRQLQEQQQQPSFDDVLRKLSEQAKNGTNGHVRIDPKAVATPKKKPQLTNEAQLAAIRVAAAAAASNNGLEPGEVRKPKESVKPAGKTNPVAPNNAVMRSMLDAAMWQLLAAQVVQNGVPPVVAKKQPPATPTRANGSTRAKKSLPAELSVSTTPLEGSSRGGSVTPSENGHEGVGAGGGRNKRPPATEEQARVALEKGWRRQTFVRVITASGIRGDVFYFAPCGKKLNTYAEVMRYLLKNNIRDVTRDNFSFSGKLVVGEFIVKKSKDDGDEPEKDFVQMTEEEIHEELAKFVSQKVQKAAQPSPSDSSTAPEKAETSRKSPSPPPTVVEEILENLNDDMEDVGPSTSGHEEEETRSNRVMTREPMDDLLVAEFRPLPELSRIGNQCLDSNGFADALMVHEFVQNFAHVLNIDLGKVPKIEQLCAGLVGDERHLSSVLELTRIIFRLTLEFPGLPNGKRGKTAFGQGVGEIGLNRSNFSELMRIFLASRDSQGKTLSLLLDESSFESLGGTEKASILAYLCNELLCCQNIVKEIDGNLEEISRLKGEKWMREGKARTLRAVQKKKRKLTAKEEDEEKQNYGGGASDSDNSRPSSPANQKKFTPGLGQCEVLTQQEEDLTIEEMESLISELGVEANQLRGKIHDVSVRVRSFPFGWDRYHRQYWLLAHTDMVMVESIESAGPHNPACNAPEICAKDPLSFSAGDDFIDPDVIGCVEDLVDEVILTRANADKKTRRRYRRIDNAFKRGWWSISSMEALEHLKTSLHGRGIRERCLHRLLCKNWFLSDLKFGTMSLEPVTSTATRDVIDKRDRSRIAKMVERLRRRIVHSSVARPANSIAATISATSRSEGFGPPPTTTTTEDVDWAFEDVQDAEDVADDELRSRILQTEMMVEPRFFRFAFRDCTTVKVEGSAEPQPVECKIDDCASEKSLVIDEETMEVDEKPTSASFCGYAVPLSQKWKDFVTHEARTNAQLVTALQMLESSIAWERSSREALCQICKSPDGDEMLLCDGCETGFHMECFKPPMTAVPEGDWFCSLCLEERTGHKFCVLCSNDAPPLTSCQHCFNSFHLDCTEDQLDGPQYVCTHCLDVKTQNFERKVIIRGESEERMDPEENGDLDGKLGNDKRAVKRKAGESAPLVLPIEMNVELCRTMLDEIEQQPDSAPFMEPVNFKAVPSYREVISNPIDLSTIRDRVDARFYDLPEDFAADMELLFRNCKTFNEDDSPVGLAGINLSKFYHKRWRQHRERQHGGVKQKWSKGKMNGSLPNGNVNGVVHNHDELRPTNKYLESAEEDFLYHFGFGVKTIDIPALFGDTKFVCTGGSPGRFKLYAEWFSKESGLPCSENLSKSDRFVIYKTGQVCWINHGMGTPSLSIMLVETLKLMHHAKAKDVKFIRLGTSGGVGVEPGTVVVSTGAVNAELTDKYIQVIAGKRIERDTYLDETLRLKLLGIGKEMNIPVEQGKTLCADDFYEGQMRLDGFFCDYKPEEKFAFLNQLYTLGVRNIEMESTCFASMTYRAGVQAAIVCVTLLNRMNGDQVKIEKEQYIEYEQRPFRLVTALIRRELGI</sequence>
<gene>
    <name evidence="20" type="ORF">CAUJ_LOCUS1579</name>
</gene>
<feature type="compositionally biased region" description="Basic and acidic residues" evidence="15">
    <location>
        <begin position="318"/>
        <end position="327"/>
    </location>
</feature>
<dbReference type="GO" id="GO:0000785">
    <property type="term" value="C:chromatin"/>
    <property type="evidence" value="ECO:0007669"/>
    <property type="project" value="TreeGrafter"/>
</dbReference>
<dbReference type="SMART" id="SM00249">
    <property type="entry name" value="PHD"/>
    <property type="match status" value="2"/>
</dbReference>
<evidence type="ECO:0000259" key="16">
    <source>
        <dbReference type="PROSITE" id="PS50014"/>
    </source>
</evidence>
<dbReference type="CDD" id="cd17763">
    <property type="entry name" value="UP_hUPP-like"/>
    <property type="match status" value="1"/>
</dbReference>
<keyword evidence="9 13" id="KW-0103">Bromodomain</keyword>
<feature type="region of interest" description="Disordered" evidence="15">
    <location>
        <begin position="540"/>
        <end position="606"/>
    </location>
</feature>
<name>A0A8S1GWC6_9PELO</name>
<feature type="binding site" evidence="12">
    <location>
        <position position="1717"/>
    </location>
    <ligand>
        <name>substrate</name>
    </ligand>
</feature>
<feature type="compositionally biased region" description="Polar residues" evidence="15">
    <location>
        <begin position="541"/>
        <end position="557"/>
    </location>
</feature>
<dbReference type="SMART" id="SM00391">
    <property type="entry name" value="MBD"/>
    <property type="match status" value="1"/>
</dbReference>
<dbReference type="InterPro" id="IPR001965">
    <property type="entry name" value="Znf_PHD"/>
</dbReference>
<evidence type="ECO:0000259" key="19">
    <source>
        <dbReference type="PROSITE" id="PS50982"/>
    </source>
</evidence>
<evidence type="ECO:0000259" key="17">
    <source>
        <dbReference type="PROSITE" id="PS50016"/>
    </source>
</evidence>
<feature type="binding site" evidence="12">
    <location>
        <position position="1595"/>
    </location>
    <ligand>
        <name>phosphate</name>
        <dbReference type="ChEBI" id="CHEBI:43474"/>
    </ligand>
</feature>
<dbReference type="SMART" id="SM00571">
    <property type="entry name" value="DDT"/>
    <property type="match status" value="1"/>
</dbReference>
<dbReference type="GO" id="GO:0003677">
    <property type="term" value="F:DNA binding"/>
    <property type="evidence" value="ECO:0007669"/>
    <property type="project" value="InterPro"/>
</dbReference>
<keyword evidence="10" id="KW-0804">Transcription</keyword>
<dbReference type="InterPro" id="IPR018501">
    <property type="entry name" value="DDT_dom"/>
</dbReference>
<evidence type="ECO:0000256" key="1">
    <source>
        <dbReference type="ARBA" id="ARBA00004123"/>
    </source>
</evidence>
<dbReference type="PROSITE" id="PS01359">
    <property type="entry name" value="ZF_PHD_1"/>
    <property type="match status" value="1"/>
</dbReference>
<dbReference type="Pfam" id="PF15613">
    <property type="entry name" value="WSD"/>
    <property type="match status" value="1"/>
</dbReference>
<comment type="similarity">
    <text evidence="3">Belongs to the PNP/UDP phosphorylase family.</text>
</comment>
<feature type="compositionally biased region" description="Basic and acidic residues" evidence="15">
    <location>
        <begin position="595"/>
        <end position="606"/>
    </location>
</feature>
<dbReference type="GO" id="GO:0005634">
    <property type="term" value="C:nucleus"/>
    <property type="evidence" value="ECO:0007669"/>
    <property type="project" value="UniProtKB-SubCell"/>
</dbReference>
<accession>A0A8S1GWC6</accession>
<feature type="domain" description="Bromo" evidence="16">
    <location>
        <begin position="1402"/>
        <end position="1472"/>
    </location>
</feature>
<keyword evidence="11" id="KW-0539">Nucleus</keyword>
<keyword evidence="4" id="KW-0479">Metal-binding</keyword>
<dbReference type="InterPro" id="IPR036427">
    <property type="entry name" value="Bromodomain-like_sf"/>
</dbReference>
<feature type="region of interest" description="Disordered" evidence="15">
    <location>
        <begin position="1349"/>
        <end position="1368"/>
    </location>
</feature>
<keyword evidence="21" id="KW-1185">Reference proteome</keyword>
<dbReference type="InterPro" id="IPR001487">
    <property type="entry name" value="Bromodomain"/>
</dbReference>
<keyword evidence="5 14" id="KW-0863">Zinc-finger</keyword>
<comment type="caution">
    <text evidence="20">The sequence shown here is derived from an EMBL/GenBank/DDBJ whole genome shotgun (WGS) entry which is preliminary data.</text>
</comment>
<dbReference type="OrthoDB" id="784962at2759"/>
<feature type="region of interest" description="Disordered" evidence="15">
    <location>
        <begin position="1"/>
        <end position="38"/>
    </location>
</feature>
<dbReference type="PROSITE" id="PS50982">
    <property type="entry name" value="MBD"/>
    <property type="match status" value="1"/>
</dbReference>
<dbReference type="PANTHER" id="PTHR45915">
    <property type="entry name" value="TRANSCRIPTION INTERMEDIARY FACTOR"/>
    <property type="match status" value="1"/>
</dbReference>
<dbReference type="InterPro" id="IPR013083">
    <property type="entry name" value="Znf_RING/FYVE/PHD"/>
</dbReference>
<dbReference type="PANTHER" id="PTHR45915:SF2">
    <property type="entry name" value="TOUTATIS, ISOFORM E"/>
    <property type="match status" value="1"/>
</dbReference>
<evidence type="ECO:0000256" key="6">
    <source>
        <dbReference type="ARBA" id="ARBA00022833"/>
    </source>
</evidence>
<comment type="similarity">
    <text evidence="2">Belongs to the WAL family.</text>
</comment>
<dbReference type="SUPFAM" id="SSF53167">
    <property type="entry name" value="Purine and uridine phosphorylases"/>
    <property type="match status" value="1"/>
</dbReference>
<dbReference type="Proteomes" id="UP000835052">
    <property type="component" value="Unassembled WGS sequence"/>
</dbReference>